<dbReference type="InterPro" id="IPR001279">
    <property type="entry name" value="Metallo-B-lactamas"/>
</dbReference>
<dbReference type="PANTHER" id="PTHR42951">
    <property type="entry name" value="METALLO-BETA-LACTAMASE DOMAIN-CONTAINING"/>
    <property type="match status" value="1"/>
</dbReference>
<dbReference type="PANTHER" id="PTHR42951:SF4">
    <property type="entry name" value="ACYL-COENZYME A THIOESTERASE MBLAC2"/>
    <property type="match status" value="1"/>
</dbReference>
<sequence>MNSPLPHALQALTPNVHAWLPDGHATWGMANCVAVTGRSAGSGAVLLVDTPYTAGMTRHLQQLIDGLGAQADTGSGNAPGPGIRTVVNTHGNGDHSYGNGLFPGAEIIATEANGEHLCAEPAPAELAGLIAGSDPGTALGAYMRRHFGRYGDFGVVRAVHPDRTFSGELELDADGVAVRLVEVGPAHTAGDLIVHLPEEGVVCAGDVVFNEDHPVHWAGPLESVHRACLAILDCDPRVVVPGHGPVMTPAEVRRYADYLLDLRTAIHRGHQAGRPLPVLAAELIAADPYPAWGLTERMAILAAVEYRALNGETGRPDLVALVGMAAEFAHRREAAVDGAAAGSVPAGTGG</sequence>
<reference evidence="2" key="1">
    <citation type="submission" date="2021-06" db="EMBL/GenBank/DDBJ databases">
        <authorList>
            <person name="Arsene-Ploetze F."/>
        </authorList>
    </citation>
    <scope>NUCLEOTIDE SEQUENCE</scope>
    <source>
        <strain evidence="2">SBRY1</strain>
    </source>
</reference>
<dbReference type="SUPFAM" id="SSF56281">
    <property type="entry name" value="Metallo-hydrolase/oxidoreductase"/>
    <property type="match status" value="1"/>
</dbReference>
<dbReference type="Proteomes" id="UP001153328">
    <property type="component" value="Unassembled WGS sequence"/>
</dbReference>
<dbReference type="AlphaFoldDB" id="A0A9W4H1F4"/>
<dbReference type="RefSeq" id="WP_205042930.1">
    <property type="nucleotide sequence ID" value="NZ_CAJVAX010000017.1"/>
</dbReference>
<dbReference type="Pfam" id="PF00753">
    <property type="entry name" value="Lactamase_B"/>
    <property type="match status" value="1"/>
</dbReference>
<dbReference type="InterPro" id="IPR050855">
    <property type="entry name" value="NDM-1-like"/>
</dbReference>
<comment type="caution">
    <text evidence="2">The sequence shown here is derived from an EMBL/GenBank/DDBJ whole genome shotgun (WGS) entry which is preliminary data.</text>
</comment>
<dbReference type="EMBL" id="CAJVAX010000017">
    <property type="protein sequence ID" value="CAG7642010.1"/>
    <property type="molecule type" value="Genomic_DNA"/>
</dbReference>
<dbReference type="CDD" id="cd16282">
    <property type="entry name" value="metallo-hydrolase-like_MBL-fold"/>
    <property type="match status" value="1"/>
</dbReference>
<gene>
    <name evidence="2" type="ORF">SBRY_30597</name>
</gene>
<dbReference type="Gene3D" id="3.60.15.10">
    <property type="entry name" value="Ribonuclease Z/Hydroxyacylglutathione hydrolase-like"/>
    <property type="match status" value="1"/>
</dbReference>
<protein>
    <submittedName>
        <fullName evidence="2">Glyoxylase, beta-lactamase superfamily II</fullName>
    </submittedName>
</protein>
<name>A0A9W4H1F4_9ACTN</name>
<keyword evidence="3" id="KW-1185">Reference proteome</keyword>
<feature type="domain" description="Metallo-beta-lactamase" evidence="1">
    <location>
        <begin position="29"/>
        <end position="243"/>
    </location>
</feature>
<dbReference type="SMART" id="SM00849">
    <property type="entry name" value="Lactamase_B"/>
    <property type="match status" value="1"/>
</dbReference>
<evidence type="ECO:0000259" key="1">
    <source>
        <dbReference type="SMART" id="SM00849"/>
    </source>
</evidence>
<dbReference type="InterPro" id="IPR036866">
    <property type="entry name" value="RibonucZ/Hydroxyglut_hydro"/>
</dbReference>
<evidence type="ECO:0000313" key="2">
    <source>
        <dbReference type="EMBL" id="CAG7642010.1"/>
    </source>
</evidence>
<accession>A0A9W4H1F4</accession>
<organism evidence="2 3">
    <name type="scientific">Actinacidiphila bryophytorum</name>
    <dbReference type="NCBI Taxonomy" id="1436133"/>
    <lineage>
        <taxon>Bacteria</taxon>
        <taxon>Bacillati</taxon>
        <taxon>Actinomycetota</taxon>
        <taxon>Actinomycetes</taxon>
        <taxon>Kitasatosporales</taxon>
        <taxon>Streptomycetaceae</taxon>
        <taxon>Actinacidiphila</taxon>
    </lineage>
</organism>
<proteinExistence type="predicted"/>
<evidence type="ECO:0000313" key="3">
    <source>
        <dbReference type="Proteomes" id="UP001153328"/>
    </source>
</evidence>